<keyword evidence="4" id="KW-1185">Reference proteome</keyword>
<proteinExistence type="predicted"/>
<evidence type="ECO:0000256" key="1">
    <source>
        <dbReference type="SAM" id="MobiDB-lite"/>
    </source>
</evidence>
<dbReference type="InterPro" id="IPR052026">
    <property type="entry name" value="ExeA_AAA_ATPase_DNA-bind"/>
</dbReference>
<dbReference type="InterPro" id="IPR036680">
    <property type="entry name" value="SPOR-like_sf"/>
</dbReference>
<dbReference type="PANTHER" id="PTHR35894:SF7">
    <property type="entry name" value="GENERAL SECRETION PATHWAY PROTEIN A-RELATED"/>
    <property type="match status" value="1"/>
</dbReference>
<dbReference type="InterPro" id="IPR027417">
    <property type="entry name" value="P-loop_NTPase"/>
</dbReference>
<dbReference type="PROSITE" id="PS51724">
    <property type="entry name" value="SPOR"/>
    <property type="match status" value="2"/>
</dbReference>
<gene>
    <name evidence="3" type="ORF">EDC23_0335</name>
</gene>
<dbReference type="SUPFAM" id="SSF110997">
    <property type="entry name" value="Sporulation related repeat"/>
    <property type="match status" value="2"/>
</dbReference>
<dbReference type="SUPFAM" id="SSF52540">
    <property type="entry name" value="P-loop containing nucleoside triphosphate hydrolases"/>
    <property type="match status" value="1"/>
</dbReference>
<evidence type="ECO:0000313" key="4">
    <source>
        <dbReference type="Proteomes" id="UP000294914"/>
    </source>
</evidence>
<accession>A0A4R8IU51</accession>
<feature type="region of interest" description="Disordered" evidence="1">
    <location>
        <begin position="305"/>
        <end position="366"/>
    </location>
</feature>
<dbReference type="OrthoDB" id="6189127at2"/>
<dbReference type="Gene3D" id="3.40.50.300">
    <property type="entry name" value="P-loop containing nucleotide triphosphate hydrolases"/>
    <property type="match status" value="1"/>
</dbReference>
<evidence type="ECO:0000313" key="3">
    <source>
        <dbReference type="EMBL" id="TDY03964.1"/>
    </source>
</evidence>
<feature type="region of interest" description="Disordered" evidence="1">
    <location>
        <begin position="573"/>
        <end position="594"/>
    </location>
</feature>
<dbReference type="Proteomes" id="UP000294914">
    <property type="component" value="Unassembled WGS sequence"/>
</dbReference>
<reference evidence="3 4" key="1">
    <citation type="submission" date="2019-03" db="EMBL/GenBank/DDBJ databases">
        <title>Genomic Encyclopedia of Type Strains, Phase IV (KMG-IV): sequencing the most valuable type-strain genomes for metagenomic binning, comparative biology and taxonomic classification.</title>
        <authorList>
            <person name="Goeker M."/>
        </authorList>
    </citation>
    <scope>NUCLEOTIDE SEQUENCE [LARGE SCALE GENOMIC DNA]</scope>
    <source>
        <strain evidence="3 4">DSM 16326</strain>
    </source>
</reference>
<dbReference type="Gene3D" id="3.30.70.1070">
    <property type="entry name" value="Sporulation related repeat"/>
    <property type="match status" value="2"/>
</dbReference>
<feature type="domain" description="SPOR" evidence="2">
    <location>
        <begin position="492"/>
        <end position="569"/>
    </location>
</feature>
<feature type="domain" description="SPOR" evidence="2">
    <location>
        <begin position="609"/>
        <end position="687"/>
    </location>
</feature>
<dbReference type="GO" id="GO:0042834">
    <property type="term" value="F:peptidoglycan binding"/>
    <property type="evidence" value="ECO:0007669"/>
    <property type="project" value="InterPro"/>
</dbReference>
<dbReference type="Pfam" id="PF13401">
    <property type="entry name" value="AAA_22"/>
    <property type="match status" value="1"/>
</dbReference>
<sequence length="698" mass="77102">MSNDDDIPTLGHEPEYLADYGLQRAPFPVEYDDRFVYLDEARRQLLDDLQQLTRYSRLMLLVIGERGSGKSSLKQHFIHQADEAYLISDVAAHPMMDADELLSDIARGFGLNDLPASPSELQDMLYRYLAGMQGDRVPVLLVDDAHELPREALEALFYLADAEGGEGQLLRSVLFCEPAIEVMLESTAFQPFRDQVTRRVHLAPLDEAQTAEYIRHHLAVAGLDGTSPFTPQAIRRIHQSSGGLPARINDAAHQLLAGEEPDGAVDPAPEGPPGSRKPAWNRRYVAAAVGMVLLIAIVFGWPTRQTDPTAETPAVTAREESTAMPPQKVVELGVGGLSGRPAGTPDSEQNVTADEFEPPVEPVEEPVASPPALVIEAIEPDPVPAGDQRQTLSLHGEGFDESTRITLEWGNQRKTLDPSRVSLISDKQLDLHLSVGTRPQTWELLARNPQSGARARARFTVEAAEAEAETEAEAEKDNAPVAEPVDMAWLQRQPADHYTLQLLAAQQRDNLQAFLKRHELDGQSVIVESRKDGEPWFTALFGSYADREAAREAAGNLPDEIEAPWIRRFEAVQSRDTSPADEPVADPAITDRSVPNSTTLREHTAWLWDQDPDAYTLQLIAGGNEQAIQHFIEQHDLRGEAVFYQTQREGEPWFVVVLGRHADRDAALAARQGLPKALREQSPWPRAFGDIHSELAAP</sequence>
<dbReference type="AlphaFoldDB" id="A0A4R8IU51"/>
<comment type="caution">
    <text evidence="3">The sequence shown here is derived from an EMBL/GenBank/DDBJ whole genome shotgun (WGS) entry which is preliminary data.</text>
</comment>
<protein>
    <submittedName>
        <fullName evidence="3">Type II secretory pathway predicted ATPase ExeA</fullName>
    </submittedName>
</protein>
<evidence type="ECO:0000259" key="2">
    <source>
        <dbReference type="PROSITE" id="PS51724"/>
    </source>
</evidence>
<dbReference type="InterPro" id="IPR007730">
    <property type="entry name" value="SPOR-like_dom"/>
</dbReference>
<dbReference type="EMBL" id="SOQX01000001">
    <property type="protein sequence ID" value="TDY03964.1"/>
    <property type="molecule type" value="Genomic_DNA"/>
</dbReference>
<dbReference type="Pfam" id="PF05036">
    <property type="entry name" value="SPOR"/>
    <property type="match status" value="2"/>
</dbReference>
<feature type="compositionally biased region" description="Acidic residues" evidence="1">
    <location>
        <begin position="354"/>
        <end position="364"/>
    </location>
</feature>
<dbReference type="RefSeq" id="WP_134080528.1">
    <property type="nucleotide sequence ID" value="NZ_SOQX01000001.1"/>
</dbReference>
<dbReference type="PANTHER" id="PTHR35894">
    <property type="entry name" value="GENERAL SECRETION PATHWAY PROTEIN A-RELATED"/>
    <property type="match status" value="1"/>
</dbReference>
<dbReference type="GO" id="GO:0016887">
    <property type="term" value="F:ATP hydrolysis activity"/>
    <property type="evidence" value="ECO:0007669"/>
    <property type="project" value="InterPro"/>
</dbReference>
<dbReference type="InterPro" id="IPR049945">
    <property type="entry name" value="AAA_22"/>
</dbReference>
<organism evidence="3 4">
    <name type="scientific">Thiohalophilus thiocyanatoxydans</name>
    <dbReference type="NCBI Taxonomy" id="381308"/>
    <lineage>
        <taxon>Bacteria</taxon>
        <taxon>Pseudomonadati</taxon>
        <taxon>Pseudomonadota</taxon>
        <taxon>Gammaproteobacteria</taxon>
        <taxon>Thiohalomonadales</taxon>
        <taxon>Thiohalophilaceae</taxon>
        <taxon>Thiohalophilus</taxon>
    </lineage>
</organism>
<name>A0A4R8IU51_9GAMM</name>